<dbReference type="InterPro" id="IPR016181">
    <property type="entry name" value="Acyl_CoA_acyltransferase"/>
</dbReference>
<gene>
    <name evidence="2" type="ORF">JOE56_000175</name>
</gene>
<dbReference type="PANTHER" id="PTHR43792">
    <property type="entry name" value="GNAT FAMILY, PUTATIVE (AFU_ORTHOLOGUE AFUA_3G00765)-RELATED-RELATED"/>
    <property type="match status" value="1"/>
</dbReference>
<dbReference type="Proteomes" id="UP000809290">
    <property type="component" value="Unassembled WGS sequence"/>
</dbReference>
<reference evidence="2 3" key="1">
    <citation type="submission" date="2021-01" db="EMBL/GenBank/DDBJ databases">
        <title>Sequencing the genomes of 1000 actinobacteria strains.</title>
        <authorList>
            <person name="Klenk H.-P."/>
        </authorList>
    </citation>
    <scope>NUCLEOTIDE SEQUENCE [LARGE SCALE GENOMIC DNA]</scope>
    <source>
        <strain evidence="2 3">DSM 13657</strain>
    </source>
</reference>
<dbReference type="RefSeq" id="WP_204514422.1">
    <property type="nucleotide sequence ID" value="NZ_JAFBCP010000001.1"/>
</dbReference>
<dbReference type="PROSITE" id="PS51186">
    <property type="entry name" value="GNAT"/>
    <property type="match status" value="1"/>
</dbReference>
<feature type="domain" description="N-acetyltransferase" evidence="1">
    <location>
        <begin position="7"/>
        <end position="168"/>
    </location>
</feature>
<dbReference type="Gene3D" id="3.40.630.30">
    <property type="match status" value="1"/>
</dbReference>
<dbReference type="EMBL" id="JAFBCP010000001">
    <property type="protein sequence ID" value="MBM7815481.1"/>
    <property type="molecule type" value="Genomic_DNA"/>
</dbReference>
<evidence type="ECO:0000313" key="3">
    <source>
        <dbReference type="Proteomes" id="UP000809290"/>
    </source>
</evidence>
<sequence>MTDEFEIKIRPLAVSDARSMFEELQDMRIYTFIDERPPENLEQLQERYRVLCGGAPQGLGVRWLNWIILNDRDDEPLGTLQATIDEEAHRASIAYVLLPKMWGKGIASRSTEWLLGCLHDDYGVTEAQVEIHEHNVRSLNLARRLGFVDAEVRREGDHNEVVLRLSLGADRDSSRA</sequence>
<dbReference type="Pfam" id="PF13302">
    <property type="entry name" value="Acetyltransf_3"/>
    <property type="match status" value="1"/>
</dbReference>
<dbReference type="InterPro" id="IPR000182">
    <property type="entry name" value="GNAT_dom"/>
</dbReference>
<accession>A0ABS2SGV8</accession>
<keyword evidence="3" id="KW-1185">Reference proteome</keyword>
<name>A0ABS2SGV8_9MICO</name>
<evidence type="ECO:0000313" key="2">
    <source>
        <dbReference type="EMBL" id="MBM7815481.1"/>
    </source>
</evidence>
<dbReference type="InterPro" id="IPR051531">
    <property type="entry name" value="N-acetyltransferase"/>
</dbReference>
<organism evidence="2 3">
    <name type="scientific">Brevibacterium paucivorans</name>
    <dbReference type="NCBI Taxonomy" id="170994"/>
    <lineage>
        <taxon>Bacteria</taxon>
        <taxon>Bacillati</taxon>
        <taxon>Actinomycetota</taxon>
        <taxon>Actinomycetes</taxon>
        <taxon>Micrococcales</taxon>
        <taxon>Brevibacteriaceae</taxon>
        <taxon>Brevibacterium</taxon>
    </lineage>
</organism>
<evidence type="ECO:0000259" key="1">
    <source>
        <dbReference type="PROSITE" id="PS51186"/>
    </source>
</evidence>
<proteinExistence type="predicted"/>
<dbReference type="SUPFAM" id="SSF55729">
    <property type="entry name" value="Acyl-CoA N-acyltransferases (Nat)"/>
    <property type="match status" value="1"/>
</dbReference>
<comment type="caution">
    <text evidence="2">The sequence shown here is derived from an EMBL/GenBank/DDBJ whole genome shotgun (WGS) entry which is preliminary data.</text>
</comment>
<protein>
    <submittedName>
        <fullName evidence="2">RimJ/RimL family protein N-acetyltransferase</fullName>
    </submittedName>
</protein>